<proteinExistence type="predicted"/>
<dbReference type="AlphaFoldDB" id="A0AAD5JJU5"/>
<evidence type="ECO:0000313" key="2">
    <source>
        <dbReference type="EMBL" id="KAI9243041.1"/>
    </source>
</evidence>
<organism evidence="2 3">
    <name type="scientific">Phascolomyces articulosus</name>
    <dbReference type="NCBI Taxonomy" id="60185"/>
    <lineage>
        <taxon>Eukaryota</taxon>
        <taxon>Fungi</taxon>
        <taxon>Fungi incertae sedis</taxon>
        <taxon>Mucoromycota</taxon>
        <taxon>Mucoromycotina</taxon>
        <taxon>Mucoromycetes</taxon>
        <taxon>Mucorales</taxon>
        <taxon>Lichtheimiaceae</taxon>
        <taxon>Phascolomyces</taxon>
    </lineage>
</organism>
<protein>
    <submittedName>
        <fullName evidence="2">Uncharacterized protein</fullName>
    </submittedName>
</protein>
<feature type="compositionally biased region" description="Polar residues" evidence="1">
    <location>
        <begin position="8"/>
        <end position="26"/>
    </location>
</feature>
<reference evidence="2" key="2">
    <citation type="submission" date="2023-02" db="EMBL/GenBank/DDBJ databases">
        <authorList>
            <consortium name="DOE Joint Genome Institute"/>
            <person name="Mondo S.J."/>
            <person name="Chang Y."/>
            <person name="Wang Y."/>
            <person name="Ahrendt S."/>
            <person name="Andreopoulos W."/>
            <person name="Barry K."/>
            <person name="Beard J."/>
            <person name="Benny G.L."/>
            <person name="Blankenship S."/>
            <person name="Bonito G."/>
            <person name="Cuomo C."/>
            <person name="Desiro A."/>
            <person name="Gervers K.A."/>
            <person name="Hundley H."/>
            <person name="Kuo A."/>
            <person name="LaButti K."/>
            <person name="Lang B.F."/>
            <person name="Lipzen A."/>
            <person name="O'Donnell K."/>
            <person name="Pangilinan J."/>
            <person name="Reynolds N."/>
            <person name="Sandor L."/>
            <person name="Smith M.W."/>
            <person name="Tsang A."/>
            <person name="Grigoriev I.V."/>
            <person name="Stajich J.E."/>
            <person name="Spatafora J.W."/>
        </authorList>
    </citation>
    <scope>NUCLEOTIDE SEQUENCE</scope>
    <source>
        <strain evidence="2">RSA 2281</strain>
    </source>
</reference>
<evidence type="ECO:0000256" key="1">
    <source>
        <dbReference type="SAM" id="MobiDB-lite"/>
    </source>
</evidence>
<sequence length="97" mass="10836">MSPKEITKQPSNSNEVQTSPNLTSQPAPAITNILPTTQEALTKKIQGAVVRNLSKPIHNSLDLFISAFEHQLKSHNLPLDDHCEHLFWVCLNDDQIP</sequence>
<keyword evidence="3" id="KW-1185">Reference proteome</keyword>
<gene>
    <name evidence="2" type="ORF">BDA99DRAFT_566931</name>
</gene>
<dbReference type="EMBL" id="JAIXMP010000114">
    <property type="protein sequence ID" value="KAI9243041.1"/>
    <property type="molecule type" value="Genomic_DNA"/>
</dbReference>
<name>A0AAD5JJU5_9FUNG</name>
<dbReference type="Proteomes" id="UP001209540">
    <property type="component" value="Unassembled WGS sequence"/>
</dbReference>
<accession>A0AAD5JJU5</accession>
<comment type="caution">
    <text evidence="2">The sequence shown here is derived from an EMBL/GenBank/DDBJ whole genome shotgun (WGS) entry which is preliminary data.</text>
</comment>
<feature type="region of interest" description="Disordered" evidence="1">
    <location>
        <begin position="1"/>
        <end position="28"/>
    </location>
</feature>
<evidence type="ECO:0000313" key="3">
    <source>
        <dbReference type="Proteomes" id="UP001209540"/>
    </source>
</evidence>
<reference evidence="2" key="1">
    <citation type="journal article" date="2022" name="IScience">
        <title>Evolution of zygomycete secretomes and the origins of terrestrial fungal ecologies.</title>
        <authorList>
            <person name="Chang Y."/>
            <person name="Wang Y."/>
            <person name="Mondo S."/>
            <person name="Ahrendt S."/>
            <person name="Andreopoulos W."/>
            <person name="Barry K."/>
            <person name="Beard J."/>
            <person name="Benny G.L."/>
            <person name="Blankenship S."/>
            <person name="Bonito G."/>
            <person name="Cuomo C."/>
            <person name="Desiro A."/>
            <person name="Gervers K.A."/>
            <person name="Hundley H."/>
            <person name="Kuo A."/>
            <person name="LaButti K."/>
            <person name="Lang B.F."/>
            <person name="Lipzen A."/>
            <person name="O'Donnell K."/>
            <person name="Pangilinan J."/>
            <person name="Reynolds N."/>
            <person name="Sandor L."/>
            <person name="Smith M.E."/>
            <person name="Tsang A."/>
            <person name="Grigoriev I.V."/>
            <person name="Stajich J.E."/>
            <person name="Spatafora J.W."/>
        </authorList>
    </citation>
    <scope>NUCLEOTIDE SEQUENCE</scope>
    <source>
        <strain evidence="2">RSA 2281</strain>
    </source>
</reference>